<dbReference type="EMBL" id="PSQE01000006">
    <property type="protein sequence ID" value="RHN50704.1"/>
    <property type="molecule type" value="Genomic_DNA"/>
</dbReference>
<dbReference type="GO" id="GO:0060320">
    <property type="term" value="P:rejection of self pollen"/>
    <property type="evidence" value="ECO:0007669"/>
    <property type="project" value="UniProtKB-KW"/>
</dbReference>
<evidence type="ECO:0000313" key="7">
    <source>
        <dbReference type="EMBL" id="AES75146.1"/>
    </source>
</evidence>
<evidence type="ECO:0000256" key="2">
    <source>
        <dbReference type="ARBA" id="ARBA00005581"/>
    </source>
</evidence>
<comment type="similarity">
    <text evidence="2 6">Belongs to the plant self-incompatibility (S1) protein family.</text>
</comment>
<dbReference type="Pfam" id="PF05938">
    <property type="entry name" value="Self-incomp_S1"/>
    <property type="match status" value="1"/>
</dbReference>
<protein>
    <recommendedName>
        <fullName evidence="6">S-protein homolog</fullName>
    </recommendedName>
</protein>
<dbReference type="Proteomes" id="UP000265566">
    <property type="component" value="Chromosome 6"/>
</dbReference>
<evidence type="ECO:0000313" key="10">
    <source>
        <dbReference type="Proteomes" id="UP000002051"/>
    </source>
</evidence>
<feature type="chain" id="PRO_5014573775" description="S-protein homolog" evidence="6">
    <location>
        <begin position="29"/>
        <end position="168"/>
    </location>
</feature>
<dbReference type="PANTHER" id="PTHR31232">
    <property type="match status" value="1"/>
</dbReference>
<dbReference type="AlphaFoldDB" id="G7KPI9"/>
<dbReference type="InterPro" id="IPR010264">
    <property type="entry name" value="Self-incomp_S1"/>
</dbReference>
<dbReference type="OrthoDB" id="1430548at2759"/>
<sequence length="168" mass="19312">MATQNPTTLKFSILLTILLACKVRDTIAFGFGPFGRVTVTIINEVIAPDLKTITVHCKSQDDDLGFHTLLFGGSYAFSFKPKFLTRNTLFFCGFTWPENPYRHYLDIYDYKHDNCENCTWHINKSGGCLNDHKCGFWKDVELIDEYNNSKWTQTKELDEIGHANPPTF</sequence>
<evidence type="ECO:0000256" key="3">
    <source>
        <dbReference type="ARBA" id="ARBA00022471"/>
    </source>
</evidence>
<gene>
    <name evidence="9" type="primary">11416878</name>
    <name evidence="7" type="ordered locus">MTR_6g027010</name>
    <name evidence="8" type="ORF">MtrunA17_Chr6g0460401</name>
</gene>
<dbReference type="eggNOG" id="ENOG502ST9X">
    <property type="taxonomic scope" value="Eukaryota"/>
</dbReference>
<evidence type="ECO:0000313" key="9">
    <source>
        <dbReference type="EnsemblPlants" id="AES75146"/>
    </source>
</evidence>
<dbReference type="HOGENOM" id="CLU_125658_0_0_1"/>
<evidence type="ECO:0000256" key="5">
    <source>
        <dbReference type="ARBA" id="ARBA00022729"/>
    </source>
</evidence>
<organism evidence="7 10">
    <name type="scientific">Medicago truncatula</name>
    <name type="common">Barrel medic</name>
    <name type="synonym">Medicago tribuloides</name>
    <dbReference type="NCBI Taxonomy" id="3880"/>
    <lineage>
        <taxon>Eukaryota</taxon>
        <taxon>Viridiplantae</taxon>
        <taxon>Streptophyta</taxon>
        <taxon>Embryophyta</taxon>
        <taxon>Tracheophyta</taxon>
        <taxon>Spermatophyta</taxon>
        <taxon>Magnoliopsida</taxon>
        <taxon>eudicotyledons</taxon>
        <taxon>Gunneridae</taxon>
        <taxon>Pentapetalae</taxon>
        <taxon>rosids</taxon>
        <taxon>fabids</taxon>
        <taxon>Fabales</taxon>
        <taxon>Fabaceae</taxon>
        <taxon>Papilionoideae</taxon>
        <taxon>50 kb inversion clade</taxon>
        <taxon>NPAAA clade</taxon>
        <taxon>Hologalegina</taxon>
        <taxon>IRL clade</taxon>
        <taxon>Trifolieae</taxon>
        <taxon>Medicago</taxon>
    </lineage>
</organism>
<keyword evidence="4 6" id="KW-0964">Secreted</keyword>
<evidence type="ECO:0000313" key="11">
    <source>
        <dbReference type="Proteomes" id="UP000265566"/>
    </source>
</evidence>
<name>G7KPI9_MEDTR</name>
<reference evidence="7 10" key="1">
    <citation type="journal article" date="2011" name="Nature">
        <title>The Medicago genome provides insight into the evolution of rhizobial symbioses.</title>
        <authorList>
            <person name="Young N.D."/>
            <person name="Debelle F."/>
            <person name="Oldroyd G.E."/>
            <person name="Geurts R."/>
            <person name="Cannon S.B."/>
            <person name="Udvardi M.K."/>
            <person name="Benedito V.A."/>
            <person name="Mayer K.F."/>
            <person name="Gouzy J."/>
            <person name="Schoof H."/>
            <person name="Van de Peer Y."/>
            <person name="Proost S."/>
            <person name="Cook D.R."/>
            <person name="Meyers B.C."/>
            <person name="Spannagl M."/>
            <person name="Cheung F."/>
            <person name="De Mita S."/>
            <person name="Krishnakumar V."/>
            <person name="Gundlach H."/>
            <person name="Zhou S."/>
            <person name="Mudge J."/>
            <person name="Bharti A.K."/>
            <person name="Murray J.D."/>
            <person name="Naoumkina M.A."/>
            <person name="Rosen B."/>
            <person name="Silverstein K.A."/>
            <person name="Tang H."/>
            <person name="Rombauts S."/>
            <person name="Zhao P.X."/>
            <person name="Zhou P."/>
            <person name="Barbe V."/>
            <person name="Bardou P."/>
            <person name="Bechner M."/>
            <person name="Bellec A."/>
            <person name="Berger A."/>
            <person name="Berges H."/>
            <person name="Bidwell S."/>
            <person name="Bisseling T."/>
            <person name="Choisne N."/>
            <person name="Couloux A."/>
            <person name="Denny R."/>
            <person name="Deshpande S."/>
            <person name="Dai X."/>
            <person name="Doyle J.J."/>
            <person name="Dudez A.M."/>
            <person name="Farmer A.D."/>
            <person name="Fouteau S."/>
            <person name="Franken C."/>
            <person name="Gibelin C."/>
            <person name="Gish J."/>
            <person name="Goldstein S."/>
            <person name="Gonzalez A.J."/>
            <person name="Green P.J."/>
            <person name="Hallab A."/>
            <person name="Hartog M."/>
            <person name="Hua A."/>
            <person name="Humphray S.J."/>
            <person name="Jeong D.H."/>
            <person name="Jing Y."/>
            <person name="Jocker A."/>
            <person name="Kenton S.M."/>
            <person name="Kim D.J."/>
            <person name="Klee K."/>
            <person name="Lai H."/>
            <person name="Lang C."/>
            <person name="Lin S."/>
            <person name="Macmil S.L."/>
            <person name="Magdelenat G."/>
            <person name="Matthews L."/>
            <person name="McCorrison J."/>
            <person name="Monaghan E.L."/>
            <person name="Mun J.H."/>
            <person name="Najar F.Z."/>
            <person name="Nicholson C."/>
            <person name="Noirot C."/>
            <person name="O'Bleness M."/>
            <person name="Paule C.R."/>
            <person name="Poulain J."/>
            <person name="Prion F."/>
            <person name="Qin B."/>
            <person name="Qu C."/>
            <person name="Retzel E.F."/>
            <person name="Riddle C."/>
            <person name="Sallet E."/>
            <person name="Samain S."/>
            <person name="Samson N."/>
            <person name="Sanders I."/>
            <person name="Saurat O."/>
            <person name="Scarpelli C."/>
            <person name="Schiex T."/>
            <person name="Segurens B."/>
            <person name="Severin A.J."/>
            <person name="Sherrier D.J."/>
            <person name="Shi R."/>
            <person name="Sims S."/>
            <person name="Singer S.R."/>
            <person name="Sinharoy S."/>
            <person name="Sterck L."/>
            <person name="Viollet A."/>
            <person name="Wang B.B."/>
            <person name="Wang K."/>
            <person name="Wang M."/>
            <person name="Wang X."/>
            <person name="Warfsmann J."/>
            <person name="Weissenbach J."/>
            <person name="White D.D."/>
            <person name="White J.D."/>
            <person name="Wiley G.B."/>
            <person name="Wincker P."/>
            <person name="Xing Y."/>
            <person name="Yang L."/>
            <person name="Yao Z."/>
            <person name="Ying F."/>
            <person name="Zhai J."/>
            <person name="Zhou L."/>
            <person name="Zuber A."/>
            <person name="Denarie J."/>
            <person name="Dixon R.A."/>
            <person name="May G.D."/>
            <person name="Schwartz D.C."/>
            <person name="Rogers J."/>
            <person name="Quetier F."/>
            <person name="Town C.D."/>
            <person name="Roe B.A."/>
        </authorList>
    </citation>
    <scope>NUCLEOTIDE SEQUENCE [LARGE SCALE GENOMIC DNA]</scope>
    <source>
        <strain evidence="7">A17</strain>
        <strain evidence="9 10">cv. Jemalong A17</strain>
    </source>
</reference>
<reference evidence="7 10" key="2">
    <citation type="journal article" date="2014" name="BMC Genomics">
        <title>An improved genome release (version Mt4.0) for the model legume Medicago truncatula.</title>
        <authorList>
            <person name="Tang H."/>
            <person name="Krishnakumar V."/>
            <person name="Bidwell S."/>
            <person name="Rosen B."/>
            <person name="Chan A."/>
            <person name="Zhou S."/>
            <person name="Gentzbittel L."/>
            <person name="Childs K.L."/>
            <person name="Yandell M."/>
            <person name="Gundlach H."/>
            <person name="Mayer K.F."/>
            <person name="Schwartz D.C."/>
            <person name="Town C.D."/>
        </authorList>
    </citation>
    <scope>GENOME REANNOTATION</scope>
    <source>
        <strain evidence="9 10">cv. Jemalong A17</strain>
    </source>
</reference>
<dbReference type="Gramene" id="rna35026">
    <property type="protein sequence ID" value="RHN50704.1"/>
    <property type="gene ID" value="gene35026"/>
</dbReference>
<dbReference type="PANTHER" id="PTHR31232:SF43">
    <property type="entry name" value="S-PROTEIN HOMOLOG 29-RELATED"/>
    <property type="match status" value="1"/>
</dbReference>
<evidence type="ECO:0000256" key="4">
    <source>
        <dbReference type="ARBA" id="ARBA00022525"/>
    </source>
</evidence>
<keyword evidence="10" id="KW-1185">Reference proteome</keyword>
<evidence type="ECO:0000313" key="8">
    <source>
        <dbReference type="EMBL" id="RHN50704.1"/>
    </source>
</evidence>
<feature type="signal peptide" evidence="6">
    <location>
        <begin position="1"/>
        <end position="28"/>
    </location>
</feature>
<dbReference type="Proteomes" id="UP000002051">
    <property type="component" value="Chromosome 6"/>
</dbReference>
<reference evidence="11" key="4">
    <citation type="journal article" date="2018" name="Nat. Plants">
        <title>Whole-genome landscape of Medicago truncatula symbiotic genes.</title>
        <authorList>
            <person name="Pecrix Y."/>
            <person name="Staton S.E."/>
            <person name="Sallet E."/>
            <person name="Lelandais-Briere C."/>
            <person name="Moreau S."/>
            <person name="Carrere S."/>
            <person name="Blein T."/>
            <person name="Jardinaud M.F."/>
            <person name="Latrasse D."/>
            <person name="Zouine M."/>
            <person name="Zahm M."/>
            <person name="Kreplak J."/>
            <person name="Mayjonade B."/>
            <person name="Satge C."/>
            <person name="Perez M."/>
            <person name="Cauet S."/>
            <person name="Marande W."/>
            <person name="Chantry-Darmon C."/>
            <person name="Lopez-Roques C."/>
            <person name="Bouchez O."/>
            <person name="Berard A."/>
            <person name="Debelle F."/>
            <person name="Munos S."/>
            <person name="Bendahmane A."/>
            <person name="Berges H."/>
            <person name="Niebel A."/>
            <person name="Buitink J."/>
            <person name="Frugier F."/>
            <person name="Benhamed M."/>
            <person name="Crespi M."/>
            <person name="Gouzy J."/>
            <person name="Gamas P."/>
        </authorList>
    </citation>
    <scope>NUCLEOTIDE SEQUENCE [LARGE SCALE GENOMIC DNA]</scope>
    <source>
        <strain evidence="11">cv. Jemalong A17</strain>
    </source>
</reference>
<keyword evidence="5 6" id="KW-0732">Signal</keyword>
<accession>G7KPI9</accession>
<dbReference type="EnsemblPlants" id="AES75146">
    <property type="protein sequence ID" value="AES75146"/>
    <property type="gene ID" value="MTR_6g027010"/>
</dbReference>
<proteinExistence type="inferred from homology"/>
<dbReference type="KEGG" id="mtr:11416878"/>
<reference evidence="9" key="3">
    <citation type="submission" date="2015-04" db="UniProtKB">
        <authorList>
            <consortium name="EnsemblPlants"/>
        </authorList>
    </citation>
    <scope>IDENTIFICATION</scope>
    <source>
        <strain evidence="9">cv. Jemalong A17</strain>
    </source>
</reference>
<comment type="subcellular location">
    <subcellularLocation>
        <location evidence="1 6">Secreted</location>
    </subcellularLocation>
</comment>
<keyword evidence="3 6" id="KW-0713">Self-incompatibility</keyword>
<dbReference type="EMBL" id="CM001222">
    <property type="protein sequence ID" value="AES75146.1"/>
    <property type="molecule type" value="Genomic_DNA"/>
</dbReference>
<reference evidence="8" key="5">
    <citation type="journal article" date="2018" name="Nat. Plants">
        <title>Whole-genome landscape of Medicago truncatula symbiotic genes.</title>
        <authorList>
            <person name="Pecrix Y."/>
            <person name="Gamas P."/>
            <person name="Carrere S."/>
        </authorList>
    </citation>
    <scope>NUCLEOTIDE SEQUENCE</scope>
    <source>
        <tissue evidence="8">Leaves</tissue>
    </source>
</reference>
<evidence type="ECO:0000256" key="6">
    <source>
        <dbReference type="RuleBase" id="RU367044"/>
    </source>
</evidence>
<dbReference type="GO" id="GO:0005576">
    <property type="term" value="C:extracellular region"/>
    <property type="evidence" value="ECO:0007669"/>
    <property type="project" value="UniProtKB-SubCell"/>
</dbReference>
<dbReference type="PaxDb" id="3880-AES75146"/>
<evidence type="ECO:0000256" key="1">
    <source>
        <dbReference type="ARBA" id="ARBA00004613"/>
    </source>
</evidence>